<dbReference type="InterPro" id="IPR023214">
    <property type="entry name" value="HAD_sf"/>
</dbReference>
<dbReference type="SUPFAM" id="SSF56784">
    <property type="entry name" value="HAD-like"/>
    <property type="match status" value="1"/>
</dbReference>
<dbReference type="InterPro" id="IPR027417">
    <property type="entry name" value="P-loop_NTPase"/>
</dbReference>
<dbReference type="STRING" id="5866.A0A061DCK9"/>
<dbReference type="GO" id="GO:0006281">
    <property type="term" value="P:DNA repair"/>
    <property type="evidence" value="ECO:0007669"/>
    <property type="project" value="TreeGrafter"/>
</dbReference>
<accession>A0A061DCK9</accession>
<dbReference type="GO" id="GO:0046403">
    <property type="term" value="F:polynucleotide 3'-phosphatase activity"/>
    <property type="evidence" value="ECO:0007669"/>
    <property type="project" value="TreeGrafter"/>
</dbReference>
<evidence type="ECO:0000313" key="2">
    <source>
        <dbReference type="Proteomes" id="UP000033188"/>
    </source>
</evidence>
<dbReference type="OrthoDB" id="19045at2759"/>
<dbReference type="OMA" id="TPDEYFY"/>
<dbReference type="Pfam" id="PF13671">
    <property type="entry name" value="AAA_33"/>
    <property type="match status" value="1"/>
</dbReference>
<dbReference type="RefSeq" id="XP_012770028.1">
    <property type="nucleotide sequence ID" value="XM_012914574.1"/>
</dbReference>
<dbReference type="Proteomes" id="UP000033188">
    <property type="component" value="Chromosome 4"/>
</dbReference>
<dbReference type="KEGG" id="bbig:BBBOND_0403300"/>
<dbReference type="VEuPathDB" id="PiroplasmaDB:BBBOND_0403300"/>
<dbReference type="GO" id="GO:0003690">
    <property type="term" value="F:double-stranded DNA binding"/>
    <property type="evidence" value="ECO:0007669"/>
    <property type="project" value="TreeGrafter"/>
</dbReference>
<dbReference type="GO" id="GO:0046404">
    <property type="term" value="F:ATP-dependent polydeoxyribonucleotide 5'-hydroxyl-kinase activity"/>
    <property type="evidence" value="ECO:0007669"/>
    <property type="project" value="TreeGrafter"/>
</dbReference>
<name>A0A061DCK9_BABBI</name>
<dbReference type="Pfam" id="PF08645">
    <property type="entry name" value="PNK3P"/>
    <property type="match status" value="1"/>
</dbReference>
<dbReference type="AlphaFoldDB" id="A0A061DCK9"/>
<keyword evidence="2" id="KW-1185">Reference proteome</keyword>
<sequence>MQLSKAIVICSNQSQLFEVPRVSKLIFARIQLLLNELDIPLYILLGFRRDLSRKPGPGMLTFYEQHLNEGIEVDRANSFYVGDAAGRVWTDELLDAHCERVMALLKAEDFSNRSYVRKDRYFNDEPVDANAIIAKLKPASLRNKFEADFSDCDLKYALNNNVGFYTPEEYFANHPSMPLTVDFDPKKVGTNPAPLDVTGGMVILVGPPSGGKTFLCKNKFASFTRINEDELRTRDAGVRAARECLQRGENVIIDGANAIPEKRRDYIAVSRAAGVSCTVVFLDVSVNFSLHFFRYRKVSCDVGTQFTPPQIVEPQEYAHLSQNVVRTYFKQMQPPDESEGFDRLLRITDETFPVQHTPVSQMHLP</sequence>
<dbReference type="InterPro" id="IPR013954">
    <property type="entry name" value="PNK3P"/>
</dbReference>
<dbReference type="InterPro" id="IPR036412">
    <property type="entry name" value="HAD-like_sf"/>
</dbReference>
<dbReference type="EMBL" id="LK391710">
    <property type="protein sequence ID" value="CDR97842.1"/>
    <property type="molecule type" value="Genomic_DNA"/>
</dbReference>
<dbReference type="PANTHER" id="PTHR12083">
    <property type="entry name" value="BIFUNCTIONAL POLYNUCLEOTIDE PHOSPHATASE/KINASE"/>
    <property type="match status" value="1"/>
</dbReference>
<dbReference type="SUPFAM" id="SSF52540">
    <property type="entry name" value="P-loop containing nucleoside triphosphate hydrolases"/>
    <property type="match status" value="1"/>
</dbReference>
<proteinExistence type="predicted"/>
<dbReference type="GeneID" id="24566383"/>
<protein>
    <submittedName>
        <fullName evidence="1">Polynucleotide kinase 3'-phosphatase, putative</fullName>
    </submittedName>
</protein>
<keyword evidence="1" id="KW-0418">Kinase</keyword>
<dbReference type="PANTHER" id="PTHR12083:SF9">
    <property type="entry name" value="BIFUNCTIONAL POLYNUCLEOTIDE PHOSPHATASE_KINASE"/>
    <property type="match status" value="1"/>
</dbReference>
<evidence type="ECO:0000313" key="1">
    <source>
        <dbReference type="EMBL" id="CDR97842.1"/>
    </source>
</evidence>
<keyword evidence="1" id="KW-0808">Transferase</keyword>
<dbReference type="Gene3D" id="3.40.50.300">
    <property type="entry name" value="P-loop containing nucleotide triphosphate hydrolases"/>
    <property type="match status" value="1"/>
</dbReference>
<reference evidence="2" key="1">
    <citation type="journal article" date="2014" name="Nucleic Acids Res.">
        <title>The evolutionary dynamics of variant antigen genes in Babesia reveal a history of genomic innovation underlying host-parasite interaction.</title>
        <authorList>
            <person name="Jackson A.P."/>
            <person name="Otto T.D."/>
            <person name="Darby A."/>
            <person name="Ramaprasad A."/>
            <person name="Xia D."/>
            <person name="Echaide I.E."/>
            <person name="Farber M."/>
            <person name="Gahlot S."/>
            <person name="Gamble J."/>
            <person name="Gupta D."/>
            <person name="Gupta Y."/>
            <person name="Jackson L."/>
            <person name="Malandrin L."/>
            <person name="Malas T.B."/>
            <person name="Moussa E."/>
            <person name="Nair M."/>
            <person name="Reid A.J."/>
            <person name="Sanders M."/>
            <person name="Sharma J."/>
            <person name="Tracey A."/>
            <person name="Quail M.A."/>
            <person name="Weir W."/>
            <person name="Wastling J.M."/>
            <person name="Hall N."/>
            <person name="Willadsen P."/>
            <person name="Lingelbach K."/>
            <person name="Shiels B."/>
            <person name="Tait A."/>
            <person name="Berriman M."/>
            <person name="Allred D.R."/>
            <person name="Pain A."/>
        </authorList>
    </citation>
    <scope>NUCLEOTIDE SEQUENCE [LARGE SCALE GENOMIC DNA]</scope>
    <source>
        <strain evidence="2">Bond</strain>
    </source>
</reference>
<organism evidence="1 2">
    <name type="scientific">Babesia bigemina</name>
    <dbReference type="NCBI Taxonomy" id="5866"/>
    <lineage>
        <taxon>Eukaryota</taxon>
        <taxon>Sar</taxon>
        <taxon>Alveolata</taxon>
        <taxon>Apicomplexa</taxon>
        <taxon>Aconoidasida</taxon>
        <taxon>Piroplasmida</taxon>
        <taxon>Babesiidae</taxon>
        <taxon>Babesia</taxon>
    </lineage>
</organism>
<gene>
    <name evidence="1" type="ORF">BBBOND_0403300</name>
</gene>
<dbReference type="Gene3D" id="3.40.50.1000">
    <property type="entry name" value="HAD superfamily/HAD-like"/>
    <property type="match status" value="1"/>
</dbReference>